<protein>
    <submittedName>
        <fullName evidence="2">Fam-m protein</fullName>
    </submittedName>
</protein>
<feature type="transmembrane region" description="Helical" evidence="1">
    <location>
        <begin position="6"/>
        <end position="26"/>
    </location>
</feature>
<dbReference type="AlphaFoldDB" id="A0A1D3JK93"/>
<evidence type="ECO:0000313" key="3">
    <source>
        <dbReference type="Proteomes" id="UP000219813"/>
    </source>
</evidence>
<dbReference type="VEuPathDB" id="PlasmoDB:PmUG01_01010200"/>
<dbReference type="OrthoDB" id="10669034at2759"/>
<organism evidence="2 3">
    <name type="scientific">Plasmodium malariae</name>
    <dbReference type="NCBI Taxonomy" id="5858"/>
    <lineage>
        <taxon>Eukaryota</taxon>
        <taxon>Sar</taxon>
        <taxon>Alveolata</taxon>
        <taxon>Apicomplexa</taxon>
        <taxon>Aconoidasida</taxon>
        <taxon>Haemosporida</taxon>
        <taxon>Plasmodiidae</taxon>
        <taxon>Plasmodium</taxon>
        <taxon>Plasmodium (Plasmodium)</taxon>
    </lineage>
</organism>
<dbReference type="Proteomes" id="UP000219813">
    <property type="component" value="Chromosome 1"/>
</dbReference>
<keyword evidence="3" id="KW-1185">Reference proteome</keyword>
<feature type="transmembrane region" description="Helical" evidence="1">
    <location>
        <begin position="209"/>
        <end position="234"/>
    </location>
</feature>
<keyword evidence="1" id="KW-0472">Membrane</keyword>
<keyword evidence="1" id="KW-0812">Transmembrane</keyword>
<feature type="transmembrane region" description="Helical" evidence="1">
    <location>
        <begin position="159"/>
        <end position="179"/>
    </location>
</feature>
<sequence>MEQNIILLFLIKFSMFLFLIWIYHFYNDMAEFNKYLGKKFKFHRELDKRNYRLLSKNKKNKNSNIVPLYEDMTNNRECKKNDTYISEKVFPKGMKQFNRCTLNKDKYYTEVTDYDNGIFDGKYFHFEKKLIKKKDYDNFLERNKRISDILLKKIKFRSYGFGVVTFILFFLSGITLPIIKGVGYLNTVNEKLMELIKLIAGEVNALKPYIGVITFGVFIIITGIIFLIIIYKILCNNEKYKKIKSMSE</sequence>
<gene>
    <name evidence="2" type="primary">PmUG01_01010200</name>
    <name evidence="2" type="ORF">PMUG01_01010200</name>
</gene>
<dbReference type="KEGG" id="pmal:PMUG01_01010200"/>
<name>A0A1D3JK93_PLAMA</name>
<keyword evidence="1" id="KW-1133">Transmembrane helix</keyword>
<dbReference type="InterPro" id="IPR022139">
    <property type="entry name" value="Fam-L/Fam-M-like_plasmodium"/>
</dbReference>
<evidence type="ECO:0000313" key="2">
    <source>
        <dbReference type="EMBL" id="SBT86815.1"/>
    </source>
</evidence>
<proteinExistence type="predicted"/>
<dbReference type="EMBL" id="LT594622">
    <property type="protein sequence ID" value="SBT86815.1"/>
    <property type="molecule type" value="Genomic_DNA"/>
</dbReference>
<evidence type="ECO:0000256" key="1">
    <source>
        <dbReference type="SAM" id="Phobius"/>
    </source>
</evidence>
<accession>A0A1D3JK93</accession>
<dbReference type="GeneID" id="39866254"/>
<dbReference type="RefSeq" id="XP_028859918.1">
    <property type="nucleotide sequence ID" value="XM_029007321.1"/>
</dbReference>
<reference evidence="2 3" key="1">
    <citation type="submission" date="2016-06" db="EMBL/GenBank/DDBJ databases">
        <authorList>
            <consortium name="Pathogen Informatics"/>
        </authorList>
    </citation>
    <scope>NUCLEOTIDE SEQUENCE [LARGE SCALE GENOMIC DNA]</scope>
</reference>
<dbReference type="Pfam" id="PF12420">
    <property type="entry name" value="DUF3671"/>
    <property type="match status" value="1"/>
</dbReference>